<accession>A0A4Q9KF61</accession>
<gene>
    <name evidence="2" type="ORF">ET989_04525</name>
</gene>
<dbReference type="InterPro" id="IPR050177">
    <property type="entry name" value="Lipid_A_modif_metabolic_enz"/>
</dbReference>
<name>A0A4Q9KF61_9ACTN</name>
<proteinExistence type="predicted"/>
<dbReference type="PANTHER" id="PTHR43245">
    <property type="entry name" value="BIFUNCTIONAL POLYMYXIN RESISTANCE PROTEIN ARNA"/>
    <property type="match status" value="1"/>
</dbReference>
<evidence type="ECO:0000259" key="1">
    <source>
        <dbReference type="Pfam" id="PF01370"/>
    </source>
</evidence>
<dbReference type="Gene3D" id="3.40.50.720">
    <property type="entry name" value="NAD(P)-binding Rossmann-like Domain"/>
    <property type="match status" value="1"/>
</dbReference>
<feature type="domain" description="NAD-dependent epimerase/dehydratase" evidence="1">
    <location>
        <begin position="3"/>
        <end position="210"/>
    </location>
</feature>
<comment type="caution">
    <text evidence="2">The sequence shown here is derived from an EMBL/GenBank/DDBJ whole genome shotgun (WGS) entry which is preliminary data.</text>
</comment>
<keyword evidence="3" id="KW-1185">Reference proteome</keyword>
<protein>
    <submittedName>
        <fullName evidence="2">SDR family oxidoreductase</fullName>
    </submittedName>
</protein>
<dbReference type="AlphaFoldDB" id="A0A4Q9KF61"/>
<dbReference type="SUPFAM" id="SSF51735">
    <property type="entry name" value="NAD(P)-binding Rossmann-fold domains"/>
    <property type="match status" value="1"/>
</dbReference>
<evidence type="ECO:0000313" key="2">
    <source>
        <dbReference type="EMBL" id="TBT86580.1"/>
    </source>
</evidence>
<dbReference type="RefSeq" id="WP_131167365.1">
    <property type="nucleotide sequence ID" value="NZ_SDMQ01000003.1"/>
</dbReference>
<reference evidence="2 3" key="1">
    <citation type="submission" date="2019-01" db="EMBL/GenBank/DDBJ databases">
        <title>Lactibacter flavus gen. nov., sp. nov., a novel bacterium of the family Propionibacteriaceae isolated from raw milk and dairy products.</title>
        <authorList>
            <person name="Huptas C."/>
            <person name="Wenning M."/>
            <person name="Breitenwieser F."/>
            <person name="Doll E."/>
            <person name="Von Neubeck M."/>
            <person name="Busse H.-J."/>
            <person name="Scherer S."/>
        </authorList>
    </citation>
    <scope>NUCLEOTIDE SEQUENCE [LARGE SCALE GENOMIC DNA]</scope>
    <source>
        <strain evidence="2 3">KCTC 33808</strain>
    </source>
</reference>
<sequence length="328" mass="36065">MRILLTGGTGTISRAVVRRIQAEGHELTVLNRGRGEALPEGVEHLVGDARDEAGLAALLGDREFDSVVQFLAFTPDDVTRDLRVFAGRVGQYVLVSSCSTYLKPLPHFRVTEDSPQGNPFSEYARNKIACEEVLRSSDAGVPWTIVRPSHTYGERTIPTNFHFGNPWAAWQRLFDGKPVIVHGDGESLWTFTWNEDFAVGLTGLLGHPGALGRPVHITSDESITWNTAFDTVAATLGVPIEKVHVASATLGALREDIQAALVGDKASTIMFDNSLVKSLVPAFDARVTWADGVARAWEWMQAHPESMRPDPTYDAFCDDVIARVRSWR</sequence>
<dbReference type="CDD" id="cd05265">
    <property type="entry name" value="SDR_a1"/>
    <property type="match status" value="1"/>
</dbReference>
<dbReference type="Pfam" id="PF01370">
    <property type="entry name" value="Epimerase"/>
    <property type="match status" value="1"/>
</dbReference>
<dbReference type="Proteomes" id="UP000292373">
    <property type="component" value="Unassembled WGS sequence"/>
</dbReference>
<dbReference type="EMBL" id="SDMQ01000003">
    <property type="protein sequence ID" value="TBT86580.1"/>
    <property type="molecule type" value="Genomic_DNA"/>
</dbReference>
<dbReference type="InterPro" id="IPR001509">
    <property type="entry name" value="Epimerase_deHydtase"/>
</dbReference>
<dbReference type="InterPro" id="IPR036291">
    <property type="entry name" value="NAD(P)-bd_dom_sf"/>
</dbReference>
<evidence type="ECO:0000313" key="3">
    <source>
        <dbReference type="Proteomes" id="UP000292373"/>
    </source>
</evidence>
<dbReference type="OrthoDB" id="9776016at2"/>
<organism evidence="2 3">
    <name type="scientific">Propioniciclava sinopodophylli</name>
    <dbReference type="NCBI Taxonomy" id="1837344"/>
    <lineage>
        <taxon>Bacteria</taxon>
        <taxon>Bacillati</taxon>
        <taxon>Actinomycetota</taxon>
        <taxon>Actinomycetes</taxon>
        <taxon>Propionibacteriales</taxon>
        <taxon>Propionibacteriaceae</taxon>
        <taxon>Propioniciclava</taxon>
    </lineage>
</organism>